<organism evidence="1 2">
    <name type="scientific">Cryomorpha ignava</name>
    <dbReference type="NCBI Taxonomy" id="101383"/>
    <lineage>
        <taxon>Bacteria</taxon>
        <taxon>Pseudomonadati</taxon>
        <taxon>Bacteroidota</taxon>
        <taxon>Flavobacteriia</taxon>
        <taxon>Flavobacteriales</taxon>
        <taxon>Cryomorphaceae</taxon>
        <taxon>Cryomorpha</taxon>
    </lineage>
</organism>
<dbReference type="Pfam" id="PF13585">
    <property type="entry name" value="CHU_C"/>
    <property type="match status" value="1"/>
</dbReference>
<accession>A0A7K3WTG0</accession>
<comment type="caution">
    <text evidence="1">The sequence shown here is derived from an EMBL/GenBank/DDBJ whole genome shotgun (WGS) entry which is preliminary data.</text>
</comment>
<keyword evidence="2" id="KW-1185">Reference proteome</keyword>
<proteinExistence type="predicted"/>
<dbReference type="Proteomes" id="UP000486602">
    <property type="component" value="Unassembled WGS sequence"/>
</dbReference>
<dbReference type="InterPro" id="IPR026341">
    <property type="entry name" value="T9SS_type_B"/>
</dbReference>
<dbReference type="EMBL" id="JAAGVY010000021">
    <property type="protein sequence ID" value="NEN24172.1"/>
    <property type="molecule type" value="Genomic_DNA"/>
</dbReference>
<dbReference type="AlphaFoldDB" id="A0A7K3WTG0"/>
<evidence type="ECO:0000313" key="2">
    <source>
        <dbReference type="Proteomes" id="UP000486602"/>
    </source>
</evidence>
<sequence>MIKWITIILALSFSYQLKAEHITGGDFSIQHVDGNTFEGLLTLYRDCNSSGAELDQNVIITVRDLLTDEHFTDLDFTFIGFTDYEAELGNSCFVPDICLQVGNYSAVFTLPDNPNGYYLTKERCCRNNASNNLAGFNLGFVFTVDVPDPALENSSPLFNPFPTDAYFCINGNNFIDFGAFDADDDSLVYSLTEPLRGSTDDFNANPAIASAKPFAQVPWAAGFSTDNQVGGAVPMTINPVTGLVTAQPTQLGIFTVAVKVEEYRDGIKIGEIRRELQLASTICAMDMPSEITTPNNDTIFDVYANTVFCIDITATDPNLGDTLFLEAGGELFDGSVEPGALFPPVDSFSTVTGEFCWSPICTNVQDEPYLVTFTAFSRGCANEVLVTTQDIYINVILAVDEPTQLAQPSTPNGPGAAIIDLYDPSTHCFDFQFIDPNIADSLNVIASSDLFLRDEVTIEPFGNDQGQISLPFCWDVACADVRDEPYFVDFQVVATNCEVNDTTTFSVPIFVIVQDDEPTVFAQPAQQIYFEFYSASSLSIPIIVTDANYFDTLNVTASSPIFSLPRSAATISDSLFGNSIVQGQIDWTPSCRDVRPEPYVITFQATANSCKTAKVVDYTVEIFLTLPPENSASISMPSDGAYYEYYIGDEPVDIDVLGSDPDPYDTLLLQYAGSVNSALQTSPTFETQGITETSVGKFTWAPACADVLDTPYEVVFALLSSSCQKLNAVSVSVNILVTTPTKGIIEPIANIITPNGDGRNDMWTIENKDDPCLLGFKAMVWDRWGKEVFTTQDPAFVWPGTYGNDSEAKTGTYFQTIEFIYKETKESFTGTIEVMK</sequence>
<protein>
    <submittedName>
        <fullName evidence="1">Gliding motility-associated C-terminal domain-containing protein</fullName>
    </submittedName>
</protein>
<dbReference type="NCBIfam" id="TIGR04131">
    <property type="entry name" value="Bac_Flav_CTERM"/>
    <property type="match status" value="1"/>
</dbReference>
<name>A0A7K3WTG0_9FLAO</name>
<dbReference type="RefSeq" id="WP_163285566.1">
    <property type="nucleotide sequence ID" value="NZ_JAAGVY010000021.1"/>
</dbReference>
<reference evidence="1 2" key="1">
    <citation type="submission" date="2020-02" db="EMBL/GenBank/DDBJ databases">
        <title>Out from the shadows clarifying the taxonomy of the family Cryomorphaceae and related taxa by utilizing the GTDB taxonomic framework.</title>
        <authorList>
            <person name="Bowman J.P."/>
        </authorList>
    </citation>
    <scope>NUCLEOTIDE SEQUENCE [LARGE SCALE GENOMIC DNA]</scope>
    <source>
        <strain evidence="1 2">QSSC 1-22</strain>
    </source>
</reference>
<evidence type="ECO:0000313" key="1">
    <source>
        <dbReference type="EMBL" id="NEN24172.1"/>
    </source>
</evidence>
<gene>
    <name evidence="1" type="ORF">G3O08_11730</name>
</gene>